<reference evidence="1" key="1">
    <citation type="submission" date="2022-08" db="EMBL/GenBank/DDBJ databases">
        <authorList>
            <person name="Gutierrez-Valencia J."/>
        </authorList>
    </citation>
    <scope>NUCLEOTIDE SEQUENCE</scope>
</reference>
<protein>
    <submittedName>
        <fullName evidence="1">Uncharacterized protein</fullName>
    </submittedName>
</protein>
<proteinExistence type="predicted"/>
<dbReference type="EMBL" id="CAMGYJ010000005">
    <property type="protein sequence ID" value="CAI0417043.1"/>
    <property type="molecule type" value="Genomic_DNA"/>
</dbReference>
<keyword evidence="2" id="KW-1185">Reference proteome</keyword>
<dbReference type="AlphaFoldDB" id="A0AAV0K7M8"/>
<gene>
    <name evidence="1" type="ORF">LITE_LOCUS17176</name>
</gene>
<organism evidence="1 2">
    <name type="scientific">Linum tenue</name>
    <dbReference type="NCBI Taxonomy" id="586396"/>
    <lineage>
        <taxon>Eukaryota</taxon>
        <taxon>Viridiplantae</taxon>
        <taxon>Streptophyta</taxon>
        <taxon>Embryophyta</taxon>
        <taxon>Tracheophyta</taxon>
        <taxon>Spermatophyta</taxon>
        <taxon>Magnoliopsida</taxon>
        <taxon>eudicotyledons</taxon>
        <taxon>Gunneridae</taxon>
        <taxon>Pentapetalae</taxon>
        <taxon>rosids</taxon>
        <taxon>fabids</taxon>
        <taxon>Malpighiales</taxon>
        <taxon>Linaceae</taxon>
        <taxon>Linum</taxon>
    </lineage>
</organism>
<sequence length="40" mass="4632">MPRAISSRLYLLATRPKICGKIARLSSSNLHWRNVEYQAM</sequence>
<comment type="caution">
    <text evidence="1">The sequence shown here is derived from an EMBL/GenBank/DDBJ whole genome shotgun (WGS) entry which is preliminary data.</text>
</comment>
<accession>A0AAV0K7M8</accession>
<dbReference type="Proteomes" id="UP001154282">
    <property type="component" value="Unassembled WGS sequence"/>
</dbReference>
<name>A0AAV0K7M8_9ROSI</name>
<evidence type="ECO:0000313" key="2">
    <source>
        <dbReference type="Proteomes" id="UP001154282"/>
    </source>
</evidence>
<evidence type="ECO:0000313" key="1">
    <source>
        <dbReference type="EMBL" id="CAI0417043.1"/>
    </source>
</evidence>